<organism evidence="1 2">
    <name type="scientific">Ectopseudomonas toyotomiensis</name>
    <dbReference type="NCBI Taxonomy" id="554344"/>
    <lineage>
        <taxon>Bacteria</taxon>
        <taxon>Pseudomonadati</taxon>
        <taxon>Pseudomonadota</taxon>
        <taxon>Gammaproteobacteria</taxon>
        <taxon>Pseudomonadales</taxon>
        <taxon>Pseudomonadaceae</taxon>
        <taxon>Ectopseudomonas</taxon>
    </lineage>
</organism>
<proteinExistence type="predicted"/>
<sequence length="43" mass="4967">MLKNILATIGLAIVAKAACEHYCEYRELKREREERRSTEGNTV</sequence>
<reference evidence="1" key="1">
    <citation type="submission" date="2022-09" db="EMBL/GenBank/DDBJ databases">
        <title>Intensive care unit water sources are persistently colonized with multi-drug resistant bacteria and are the site of extensive horizontal gene transfer of antibiotic resistance genes.</title>
        <authorList>
            <person name="Diorio-Toth L."/>
        </authorList>
    </citation>
    <scope>NUCLEOTIDE SEQUENCE</scope>
    <source>
        <strain evidence="1">GD03863</strain>
    </source>
</reference>
<name>A0AA42LM14_9GAMM</name>
<protein>
    <submittedName>
        <fullName evidence="1">Uncharacterized protein</fullName>
    </submittedName>
</protein>
<comment type="caution">
    <text evidence="1">The sequence shown here is derived from an EMBL/GenBank/DDBJ whole genome shotgun (WGS) entry which is preliminary data.</text>
</comment>
<dbReference type="AlphaFoldDB" id="A0AA42LM14"/>
<accession>A0AA42LM14</accession>
<gene>
    <name evidence="1" type="ORF">N5D41_15010</name>
</gene>
<evidence type="ECO:0000313" key="2">
    <source>
        <dbReference type="Proteomes" id="UP001161137"/>
    </source>
</evidence>
<dbReference type="Proteomes" id="UP001161137">
    <property type="component" value="Unassembled WGS sequence"/>
</dbReference>
<dbReference type="RefSeq" id="WP_269062550.1">
    <property type="nucleotide sequence ID" value="NZ_JACFYY010000009.1"/>
</dbReference>
<dbReference type="EMBL" id="JAOCDH010000016">
    <property type="protein sequence ID" value="MDH0702795.1"/>
    <property type="molecule type" value="Genomic_DNA"/>
</dbReference>
<evidence type="ECO:0000313" key="1">
    <source>
        <dbReference type="EMBL" id="MDH0702795.1"/>
    </source>
</evidence>